<keyword evidence="2" id="KW-1185">Reference proteome</keyword>
<comment type="caution">
    <text evidence="1">The sequence shown here is derived from an EMBL/GenBank/DDBJ whole genome shotgun (WGS) entry which is preliminary data.</text>
</comment>
<sequence length="160" mass="17259">MENLPVDYFVNTGAFTKGLVKSFAKAVSKGIVIISRSAVEVEVVRQEILAINKGIEVLAVATDARDANRYLVDGFSIALHPRIVMTEMTAGPFQCFALDTPELVGGLGVCLSTEKAAFLNGKYVSSNWSVEDLAARKEEIVSDGKLSLILKGDFGEKQFA</sequence>
<dbReference type="RefSeq" id="XP_031002645.1">
    <property type="nucleotide sequence ID" value="XM_031151095.1"/>
</dbReference>
<dbReference type="AlphaFoldDB" id="A0A8H8TXF1"/>
<reference evidence="1 2" key="1">
    <citation type="submission" date="2018-05" db="EMBL/GenBank/DDBJ databases">
        <title>Genome sequencing and assembly of the regulated plant pathogen Lachnellula willkommii and related sister species for the development of diagnostic species identification markers.</title>
        <authorList>
            <person name="Giroux E."/>
            <person name="Bilodeau G."/>
        </authorList>
    </citation>
    <scope>NUCLEOTIDE SEQUENCE [LARGE SCALE GENOMIC DNA]</scope>
    <source>
        <strain evidence="1 2">CBS 185.66</strain>
    </source>
</reference>
<dbReference type="GeneID" id="41986353"/>
<organism evidence="1 2">
    <name type="scientific">Lachnellula hyalina</name>
    <dbReference type="NCBI Taxonomy" id="1316788"/>
    <lineage>
        <taxon>Eukaryota</taxon>
        <taxon>Fungi</taxon>
        <taxon>Dikarya</taxon>
        <taxon>Ascomycota</taxon>
        <taxon>Pezizomycotina</taxon>
        <taxon>Leotiomycetes</taxon>
        <taxon>Helotiales</taxon>
        <taxon>Lachnaceae</taxon>
        <taxon>Lachnellula</taxon>
    </lineage>
</organism>
<dbReference type="EMBL" id="QGMH01000158">
    <property type="protein sequence ID" value="TVY23857.1"/>
    <property type="molecule type" value="Genomic_DNA"/>
</dbReference>
<name>A0A8H8TXF1_9HELO</name>
<gene>
    <name evidence="1" type="primary">citE_4</name>
    <name evidence="1" type="ORF">LHYA1_G006155</name>
</gene>
<dbReference type="Proteomes" id="UP000431533">
    <property type="component" value="Unassembled WGS sequence"/>
</dbReference>
<evidence type="ECO:0000313" key="2">
    <source>
        <dbReference type="Proteomes" id="UP000431533"/>
    </source>
</evidence>
<proteinExistence type="predicted"/>
<dbReference type="OrthoDB" id="1933717at2759"/>
<protein>
    <submittedName>
        <fullName evidence="1">Short chain dehydrogenase</fullName>
    </submittedName>
</protein>
<evidence type="ECO:0000313" key="1">
    <source>
        <dbReference type="EMBL" id="TVY23857.1"/>
    </source>
</evidence>
<accession>A0A8H8TXF1</accession>